<dbReference type="GO" id="GO:0046872">
    <property type="term" value="F:metal ion binding"/>
    <property type="evidence" value="ECO:0007669"/>
    <property type="project" value="UniProtKB-KW"/>
</dbReference>
<dbReference type="EMBL" id="FOBH01000008">
    <property type="protein sequence ID" value="SEL30203.1"/>
    <property type="molecule type" value="Genomic_DNA"/>
</dbReference>
<dbReference type="OrthoDB" id="9801938at2"/>
<dbReference type="EC" id="6.3.3.2" evidence="4"/>
<keyword evidence="2 4" id="KW-0547">Nucleotide-binding</keyword>
<dbReference type="GO" id="GO:0035999">
    <property type="term" value="P:tetrahydrofolate interconversion"/>
    <property type="evidence" value="ECO:0007669"/>
    <property type="project" value="TreeGrafter"/>
</dbReference>
<evidence type="ECO:0000256" key="3">
    <source>
        <dbReference type="ARBA" id="ARBA00022840"/>
    </source>
</evidence>
<evidence type="ECO:0000313" key="5">
    <source>
        <dbReference type="EMBL" id="SEL30203.1"/>
    </source>
</evidence>
<dbReference type="GO" id="GO:0005524">
    <property type="term" value="F:ATP binding"/>
    <property type="evidence" value="ECO:0007669"/>
    <property type="project" value="UniProtKB-KW"/>
</dbReference>
<keyword evidence="4" id="KW-0460">Magnesium</keyword>
<dbReference type="InterPro" id="IPR024185">
    <property type="entry name" value="FTHF_cligase-like_sf"/>
</dbReference>
<name>A0A1H7P329_9PROT</name>
<evidence type="ECO:0000313" key="6">
    <source>
        <dbReference type="Proteomes" id="UP000198620"/>
    </source>
</evidence>
<evidence type="ECO:0000256" key="1">
    <source>
        <dbReference type="ARBA" id="ARBA00010638"/>
    </source>
</evidence>
<organism evidence="5 6">
    <name type="scientific">Nitrosovibrio tenuis</name>
    <dbReference type="NCBI Taxonomy" id="1233"/>
    <lineage>
        <taxon>Bacteria</taxon>
        <taxon>Pseudomonadati</taxon>
        <taxon>Pseudomonadota</taxon>
        <taxon>Betaproteobacteria</taxon>
        <taxon>Nitrosomonadales</taxon>
        <taxon>Nitrosomonadaceae</taxon>
        <taxon>Nitrosovibrio</taxon>
    </lineage>
</organism>
<dbReference type="Proteomes" id="UP000198620">
    <property type="component" value="Unassembled WGS sequence"/>
</dbReference>
<keyword evidence="3 4" id="KW-0067">ATP-binding</keyword>
<comment type="similarity">
    <text evidence="1 4">Belongs to the 5-formyltetrahydrofolate cyclo-ligase family.</text>
</comment>
<dbReference type="GO" id="GO:0009396">
    <property type="term" value="P:folic acid-containing compound biosynthetic process"/>
    <property type="evidence" value="ECO:0007669"/>
    <property type="project" value="TreeGrafter"/>
</dbReference>
<evidence type="ECO:0000256" key="2">
    <source>
        <dbReference type="ARBA" id="ARBA00022741"/>
    </source>
</evidence>
<dbReference type="SUPFAM" id="SSF100950">
    <property type="entry name" value="NagB/RpiA/CoA transferase-like"/>
    <property type="match status" value="1"/>
</dbReference>
<dbReference type="RefSeq" id="WP_090828964.1">
    <property type="nucleotide sequence ID" value="NZ_FOBH01000008.1"/>
</dbReference>
<gene>
    <name evidence="5" type="ORF">SAMN05216387_10839</name>
</gene>
<comment type="cofactor">
    <cofactor evidence="4">
        <name>Mg(2+)</name>
        <dbReference type="ChEBI" id="CHEBI:18420"/>
    </cofactor>
</comment>
<keyword evidence="5" id="KW-0436">Ligase</keyword>
<dbReference type="InterPro" id="IPR037171">
    <property type="entry name" value="NagB/RpiA_transferase-like"/>
</dbReference>
<evidence type="ECO:0000256" key="4">
    <source>
        <dbReference type="RuleBase" id="RU361279"/>
    </source>
</evidence>
<sequence>MDNWKEWRKQQRAELMALRETITENDHRCWSSAITESLKQGFPVLHSRAVGFCWPHRGEYDPLPLMDFIHERGAILALPEVVNRHEPLRFRKWWREAPMKNGAYNIPVPDNTDSVAVGAVVIPMIGFDKRGFRLGYGSGYFDRTLVAIKPRPLTIGVAFEILRLDNLHPQPHDIPMDFIVTEVGIHCVTAAGLELISAEACTELLKNQGSAPQRGMRECTTPR</sequence>
<keyword evidence="6" id="KW-1185">Reference proteome</keyword>
<reference evidence="5 6" key="1">
    <citation type="submission" date="2016-10" db="EMBL/GenBank/DDBJ databases">
        <authorList>
            <person name="de Groot N.N."/>
        </authorList>
    </citation>
    <scope>NUCLEOTIDE SEQUENCE [LARGE SCALE GENOMIC DNA]</scope>
    <source>
        <strain evidence="5 6">Nv1</strain>
    </source>
</reference>
<dbReference type="Pfam" id="PF01812">
    <property type="entry name" value="5-FTHF_cyc-lig"/>
    <property type="match status" value="1"/>
</dbReference>
<dbReference type="AlphaFoldDB" id="A0A1H7P329"/>
<accession>A0A1H7P329</accession>
<dbReference type="NCBIfam" id="TIGR02727">
    <property type="entry name" value="MTHFS_bact"/>
    <property type="match status" value="1"/>
</dbReference>
<protein>
    <recommendedName>
        <fullName evidence="4">5-formyltetrahydrofolate cyclo-ligase</fullName>
        <ecNumber evidence="4">6.3.3.2</ecNumber>
    </recommendedName>
</protein>
<comment type="catalytic activity">
    <reaction evidence="4">
        <text>(6S)-5-formyl-5,6,7,8-tetrahydrofolate + ATP = (6R)-5,10-methenyltetrahydrofolate + ADP + phosphate</text>
        <dbReference type="Rhea" id="RHEA:10488"/>
        <dbReference type="ChEBI" id="CHEBI:30616"/>
        <dbReference type="ChEBI" id="CHEBI:43474"/>
        <dbReference type="ChEBI" id="CHEBI:57455"/>
        <dbReference type="ChEBI" id="CHEBI:57457"/>
        <dbReference type="ChEBI" id="CHEBI:456216"/>
        <dbReference type="EC" id="6.3.3.2"/>
    </reaction>
</comment>
<dbReference type="Gene3D" id="3.40.50.10420">
    <property type="entry name" value="NagB/RpiA/CoA transferase-like"/>
    <property type="match status" value="1"/>
</dbReference>
<dbReference type="GO" id="GO:0030272">
    <property type="term" value="F:5-formyltetrahydrofolate cyclo-ligase activity"/>
    <property type="evidence" value="ECO:0007669"/>
    <property type="project" value="UniProtKB-EC"/>
</dbReference>
<dbReference type="InterPro" id="IPR002698">
    <property type="entry name" value="FTHF_cligase"/>
</dbReference>
<keyword evidence="4" id="KW-0479">Metal-binding</keyword>
<dbReference type="PANTHER" id="PTHR23407:SF1">
    <property type="entry name" value="5-FORMYLTETRAHYDROFOLATE CYCLO-LIGASE"/>
    <property type="match status" value="1"/>
</dbReference>
<dbReference type="PANTHER" id="PTHR23407">
    <property type="entry name" value="ATPASE INHIBITOR/5-FORMYLTETRAHYDROFOLATE CYCLO-LIGASE"/>
    <property type="match status" value="1"/>
</dbReference>
<dbReference type="STRING" id="1233.SAMN05216387_10839"/>
<proteinExistence type="inferred from homology"/>